<keyword evidence="2" id="KW-0812">Transmembrane</keyword>
<dbReference type="Proteomes" id="UP000825228">
    <property type="component" value="Unassembled WGS sequence"/>
</dbReference>
<dbReference type="RefSeq" id="WP_222684217.1">
    <property type="nucleotide sequence ID" value="NZ_JABUBT010000011.1"/>
</dbReference>
<evidence type="ECO:0000256" key="1">
    <source>
        <dbReference type="SAM" id="MobiDB-lite"/>
    </source>
</evidence>
<feature type="region of interest" description="Disordered" evidence="1">
    <location>
        <begin position="1"/>
        <end position="50"/>
    </location>
</feature>
<gene>
    <name evidence="4" type="ORF">HQ603_09055</name>
</gene>
<sequence>MAHSEDPHPDDGADDWFTAADTAPAAEPAAGESGRRLSLAARPLDTDSVDSDHDVEDWFADHDTAAPAGGPVDEFGTRTDTLRAHADHTAPATGASWWRRHRSSVAVAAALTALVGVVGGAALVLTGIGGPEPATAAPLLPTSTVDTTTAAAPAQPATGEVAAADFTWCAGQAPGEPVTGDTTDPGMAAIWRFEKAFYFDRDPVAARAAATPDAVMASADRLRLGIDALEPSVEFCVLADPVSPGVYDVTVAERGPGIDPRTTTQRFTTAESGGTTSITAITRR</sequence>
<organism evidence="4 5">
    <name type="scientific">Rhodococcoides corynebacterioides</name>
    <dbReference type="NCBI Taxonomy" id="53972"/>
    <lineage>
        <taxon>Bacteria</taxon>
        <taxon>Bacillati</taxon>
        <taxon>Actinomycetota</taxon>
        <taxon>Actinomycetes</taxon>
        <taxon>Mycobacteriales</taxon>
        <taxon>Nocardiaceae</taxon>
        <taxon>Rhodococcoides</taxon>
    </lineage>
</organism>
<keyword evidence="5" id="KW-1185">Reference proteome</keyword>
<proteinExistence type="predicted"/>
<keyword evidence="2" id="KW-1133">Transmembrane helix</keyword>
<reference evidence="4 5" key="1">
    <citation type="submission" date="2020-06" db="EMBL/GenBank/DDBJ databases">
        <title>Taxonomy, biology and ecology of Rhodococcus bacteria occurring in California pistachio and other woody hosts as revealed by genome sequence analyses.</title>
        <authorList>
            <person name="Gai Y."/>
            <person name="Riely B."/>
        </authorList>
    </citation>
    <scope>NUCLEOTIDE SEQUENCE [LARGE SCALE GENOMIC DNA]</scope>
    <source>
        <strain evidence="4 5">BP-281</strain>
    </source>
</reference>
<feature type="domain" description="DUF8176" evidence="3">
    <location>
        <begin position="167"/>
        <end position="282"/>
    </location>
</feature>
<feature type="compositionally biased region" description="Low complexity" evidence="1">
    <location>
        <begin position="15"/>
        <end position="32"/>
    </location>
</feature>
<protein>
    <recommendedName>
        <fullName evidence="3">DUF8176 domain-containing protein</fullName>
    </recommendedName>
</protein>
<dbReference type="InterPro" id="IPR058489">
    <property type="entry name" value="DUF8176"/>
</dbReference>
<accession>A0ABS7P3B0</accession>
<dbReference type="Pfam" id="PF26527">
    <property type="entry name" value="DUF8176"/>
    <property type="match status" value="1"/>
</dbReference>
<feature type="compositionally biased region" description="Basic and acidic residues" evidence="1">
    <location>
        <begin position="1"/>
        <end position="11"/>
    </location>
</feature>
<evidence type="ECO:0000259" key="3">
    <source>
        <dbReference type="Pfam" id="PF26527"/>
    </source>
</evidence>
<evidence type="ECO:0000313" key="5">
    <source>
        <dbReference type="Proteomes" id="UP000825228"/>
    </source>
</evidence>
<dbReference type="EMBL" id="JABUBU010000005">
    <property type="protein sequence ID" value="MBY6366901.1"/>
    <property type="molecule type" value="Genomic_DNA"/>
</dbReference>
<evidence type="ECO:0000256" key="2">
    <source>
        <dbReference type="SAM" id="Phobius"/>
    </source>
</evidence>
<feature type="transmembrane region" description="Helical" evidence="2">
    <location>
        <begin position="105"/>
        <end position="128"/>
    </location>
</feature>
<keyword evidence="2" id="KW-0472">Membrane</keyword>
<comment type="caution">
    <text evidence="4">The sequence shown here is derived from an EMBL/GenBank/DDBJ whole genome shotgun (WGS) entry which is preliminary data.</text>
</comment>
<evidence type="ECO:0000313" key="4">
    <source>
        <dbReference type="EMBL" id="MBY6366901.1"/>
    </source>
</evidence>
<name>A0ABS7P3B0_9NOCA</name>